<proteinExistence type="predicted"/>
<dbReference type="Proteomes" id="UP000003515">
    <property type="component" value="Unassembled WGS sequence"/>
</dbReference>
<keyword evidence="2" id="KW-1185">Reference proteome</keyword>
<comment type="caution">
    <text evidence="1">The sequence shown here is derived from an EMBL/GenBank/DDBJ whole genome shotgun (WGS) entry which is preliminary data.</text>
</comment>
<protein>
    <submittedName>
        <fullName evidence="1">Uncharacterized protein</fullName>
    </submittedName>
</protein>
<evidence type="ECO:0000313" key="1">
    <source>
        <dbReference type="EMBL" id="EEX93396.1"/>
    </source>
</evidence>
<organism evidence="1 2">
    <name type="scientific">Vibrio orientalis CIP 102891 = ATCC 33934</name>
    <dbReference type="NCBI Taxonomy" id="675816"/>
    <lineage>
        <taxon>Bacteria</taxon>
        <taxon>Pseudomonadati</taxon>
        <taxon>Pseudomonadota</taxon>
        <taxon>Gammaproteobacteria</taxon>
        <taxon>Vibrionales</taxon>
        <taxon>Vibrionaceae</taxon>
        <taxon>Vibrio</taxon>
        <taxon>Vibrio oreintalis group</taxon>
    </lineage>
</organism>
<name>A0ABP2H241_VIBOR</name>
<reference evidence="1 2" key="1">
    <citation type="submission" date="2009-10" db="EMBL/GenBank/DDBJ databases">
        <authorList>
            <consortium name="Los Alamos National Laboratory (LANL)"/>
            <consortium name="National Microbial Pathogen Data Resource (NMPDR)"/>
            <person name="Munk A.C."/>
            <person name="Chertkov O."/>
            <person name="Tapia R."/>
            <person name="Green L."/>
            <person name="Rogers Y."/>
            <person name="Detter J.C."/>
            <person name="Bruce D."/>
            <person name="Brettin T.S."/>
            <person name="Colwell R.R."/>
            <person name="Huq A."/>
            <person name="Grim C.J."/>
            <person name="Hasan N.A."/>
            <person name="Bartels D."/>
            <person name="Vonstein V."/>
        </authorList>
    </citation>
    <scope>NUCLEOTIDE SEQUENCE [LARGE SCALE GENOMIC DNA]</scope>
    <source>
        <strain evidence="1 2">CIP 102891</strain>
    </source>
</reference>
<evidence type="ECO:0000313" key="2">
    <source>
        <dbReference type="Proteomes" id="UP000003515"/>
    </source>
</evidence>
<gene>
    <name evidence="1" type="ORF">VIA_004043</name>
</gene>
<dbReference type="EMBL" id="ACZV01000005">
    <property type="protein sequence ID" value="EEX93396.1"/>
    <property type="molecule type" value="Genomic_DNA"/>
</dbReference>
<accession>A0ABP2H241</accession>
<sequence length="44" mass="5167">MCRKFPRYEYAYTDLVLGKNKFFIMAIKPPKANHFEQAKSALSI</sequence>